<dbReference type="OrthoDB" id="3029913at2759"/>
<gene>
    <name evidence="1" type="ORF">UCREL1_4718</name>
</gene>
<protein>
    <submittedName>
        <fullName evidence="1">Uncharacterized protein</fullName>
    </submittedName>
</protein>
<dbReference type="EMBL" id="KB706272">
    <property type="protein sequence ID" value="EMR68264.1"/>
    <property type="molecule type" value="Genomic_DNA"/>
</dbReference>
<dbReference type="HOGENOM" id="CLU_609774_0_0_1"/>
<accession>M7SPB4</accession>
<dbReference type="Proteomes" id="UP000012174">
    <property type="component" value="Unassembled WGS sequence"/>
</dbReference>
<sequence length="449" mass="50288">MTPEQKHDALLLVAKYLPPDNQRLNLALTTKKLWQTVGPTLIKDNVEIFLWKDPSIQPSTVLYSLQKDDPQLMERILDSVDFEDGSKLQAQAELVSQQEGVGTWGVGTWGVVDDLVDYMLTLCFYYKSYRCLRVLITGLPAVRQALGEDPDRWRSYLDDDGEIRKYLSGFASEQPSIEEKYTKEALAAARTLAKSSDGGIYDETNDPLSTDWMTVLSWLIDRMFLAGVPAHYLITDQSHLDHESLRFFGINPNWVDALIDGALSLGNHMGTDLDSVAIKKNLNDYIENVNPKTGHKTQIPTYGFYLRSDLVTMFPDLRVEVLSEQDSPATTGSPPSGAPLLRHEIITDGVMMGLVGRVPGSSDFDANQSDALKEYIYKPTGDQSADNVFIWDSEPGSGLNDLRILRLPRLAQLQLETLQELMLRCKEKPYFDDNTATSALLAMQSNDPI</sequence>
<reference evidence="2" key="1">
    <citation type="journal article" date="2013" name="Genome Announc.">
        <title>Draft genome sequence of the grapevine dieback fungus Eutypa lata UCR-EL1.</title>
        <authorList>
            <person name="Blanco-Ulate B."/>
            <person name="Rolshausen P.E."/>
            <person name="Cantu D."/>
        </authorList>
    </citation>
    <scope>NUCLEOTIDE SEQUENCE [LARGE SCALE GENOMIC DNA]</scope>
    <source>
        <strain evidence="2">UCR-EL1</strain>
    </source>
</reference>
<evidence type="ECO:0000313" key="2">
    <source>
        <dbReference type="Proteomes" id="UP000012174"/>
    </source>
</evidence>
<organism evidence="1 2">
    <name type="scientific">Eutypa lata (strain UCR-EL1)</name>
    <name type="common">Grapevine dieback disease fungus</name>
    <name type="synonym">Eutypa armeniacae</name>
    <dbReference type="NCBI Taxonomy" id="1287681"/>
    <lineage>
        <taxon>Eukaryota</taxon>
        <taxon>Fungi</taxon>
        <taxon>Dikarya</taxon>
        <taxon>Ascomycota</taxon>
        <taxon>Pezizomycotina</taxon>
        <taxon>Sordariomycetes</taxon>
        <taxon>Xylariomycetidae</taxon>
        <taxon>Xylariales</taxon>
        <taxon>Diatrypaceae</taxon>
        <taxon>Eutypa</taxon>
    </lineage>
</organism>
<keyword evidence="2" id="KW-1185">Reference proteome</keyword>
<name>M7SPB4_EUTLA</name>
<proteinExistence type="predicted"/>
<dbReference type="AlphaFoldDB" id="M7SPB4"/>
<dbReference type="KEGG" id="ela:UCREL1_4718"/>
<evidence type="ECO:0000313" key="1">
    <source>
        <dbReference type="EMBL" id="EMR68264.1"/>
    </source>
</evidence>
<dbReference type="eggNOG" id="ENOG502RE9P">
    <property type="taxonomic scope" value="Eukaryota"/>
</dbReference>